<sequence>MGNMMSGLNRIFEWIMRLSVINVLWIAFNLPISYLLLTLLLADDSSVMIMILMTIAALAPFLLFPATTAAFAVVRKWVMGDPDVPLFKSFWGFYKENYVRSLVGGLLFTLFWIIWAVDFYYFSQINIMISSVFLAAGLFLILFTFSFISNTVHTVLPFWQSVKNSFFISLVYPFTNILTIVGVGVILYVSLSTFTFLLPFFTVSIISIIAFTGYYQKMSKIVDNKKATNE</sequence>
<evidence type="ECO:0000256" key="1">
    <source>
        <dbReference type="SAM" id="Phobius"/>
    </source>
</evidence>
<dbReference type="Pfam" id="PF04854">
    <property type="entry name" value="DUF624"/>
    <property type="match status" value="1"/>
</dbReference>
<feature type="transmembrane region" description="Helical" evidence="1">
    <location>
        <begin position="98"/>
        <end position="121"/>
    </location>
</feature>
<name>A0ABT9ZDD9_9BACI</name>
<feature type="transmembrane region" description="Helical" evidence="1">
    <location>
        <begin position="48"/>
        <end position="74"/>
    </location>
</feature>
<evidence type="ECO:0000313" key="3">
    <source>
        <dbReference type="Proteomes" id="UP001234495"/>
    </source>
</evidence>
<accession>A0ABT9ZDD9</accession>
<protein>
    <submittedName>
        <fullName evidence="2">Membrane protein YesL</fullName>
    </submittedName>
</protein>
<proteinExistence type="predicted"/>
<feature type="transmembrane region" description="Helical" evidence="1">
    <location>
        <begin position="170"/>
        <end position="190"/>
    </location>
</feature>
<feature type="transmembrane region" description="Helical" evidence="1">
    <location>
        <begin position="196"/>
        <end position="215"/>
    </location>
</feature>
<feature type="transmembrane region" description="Helical" evidence="1">
    <location>
        <begin position="127"/>
        <end position="149"/>
    </location>
</feature>
<organism evidence="2 3">
    <name type="scientific">Metabacillus malikii</name>
    <dbReference type="NCBI Taxonomy" id="1504265"/>
    <lineage>
        <taxon>Bacteria</taxon>
        <taxon>Bacillati</taxon>
        <taxon>Bacillota</taxon>
        <taxon>Bacilli</taxon>
        <taxon>Bacillales</taxon>
        <taxon>Bacillaceae</taxon>
        <taxon>Metabacillus</taxon>
    </lineage>
</organism>
<evidence type="ECO:0000313" key="2">
    <source>
        <dbReference type="EMBL" id="MDQ0229265.1"/>
    </source>
</evidence>
<dbReference type="RefSeq" id="WP_307336699.1">
    <property type="nucleotide sequence ID" value="NZ_JAUSUD010000002.1"/>
</dbReference>
<keyword evidence="1" id="KW-0812">Transmembrane</keyword>
<gene>
    <name evidence="2" type="ORF">J2S19_000516</name>
</gene>
<dbReference type="Proteomes" id="UP001234495">
    <property type="component" value="Unassembled WGS sequence"/>
</dbReference>
<comment type="caution">
    <text evidence="2">The sequence shown here is derived from an EMBL/GenBank/DDBJ whole genome shotgun (WGS) entry which is preliminary data.</text>
</comment>
<keyword evidence="1" id="KW-0472">Membrane</keyword>
<keyword evidence="3" id="KW-1185">Reference proteome</keyword>
<dbReference type="EMBL" id="JAUSUD010000002">
    <property type="protein sequence ID" value="MDQ0229265.1"/>
    <property type="molecule type" value="Genomic_DNA"/>
</dbReference>
<dbReference type="InterPro" id="IPR006938">
    <property type="entry name" value="DUF624"/>
</dbReference>
<reference evidence="2 3" key="1">
    <citation type="submission" date="2023-07" db="EMBL/GenBank/DDBJ databases">
        <title>Genomic Encyclopedia of Type Strains, Phase IV (KMG-IV): sequencing the most valuable type-strain genomes for metagenomic binning, comparative biology and taxonomic classification.</title>
        <authorList>
            <person name="Goeker M."/>
        </authorList>
    </citation>
    <scope>NUCLEOTIDE SEQUENCE [LARGE SCALE GENOMIC DNA]</scope>
    <source>
        <strain evidence="2 3">DSM 29005</strain>
    </source>
</reference>
<keyword evidence="1" id="KW-1133">Transmembrane helix</keyword>
<feature type="transmembrane region" description="Helical" evidence="1">
    <location>
        <begin position="20"/>
        <end position="42"/>
    </location>
</feature>